<accession>A0A1B3P5V5</accession>
<name>A0A1B3P5V5_EOGHI</name>
<reference evidence="1" key="1">
    <citation type="journal article" date="2016" name="BMC Genomics">
        <title>Antennal transcriptome analysis and expression profiles of odorant binding proteins in Eogystia hippophaecolus (Lepidoptera: Cossidae).</title>
        <authorList>
            <person name="Hu P."/>
            <person name="Tao J."/>
            <person name="Cui M."/>
            <person name="Gao C."/>
            <person name="Lu P."/>
            <person name="Luo Y."/>
        </authorList>
    </citation>
    <scope>NUCLEOTIDE SEQUENCE</scope>
</reference>
<feature type="non-terminal residue" evidence="1">
    <location>
        <position position="121"/>
    </location>
</feature>
<keyword evidence="1" id="KW-0675">Receptor</keyword>
<dbReference type="EMBL" id="KX656019">
    <property type="protein sequence ID" value="AOG12968.1"/>
    <property type="molecule type" value="mRNA"/>
</dbReference>
<evidence type="ECO:0000313" key="1">
    <source>
        <dbReference type="EMBL" id="AOG12968.1"/>
    </source>
</evidence>
<protein>
    <submittedName>
        <fullName evidence="1">Gustatory receptor</fullName>
    </submittedName>
</protein>
<sequence>MRVIADYIKNYYLVTECLPGSTVDSIINKNWFHSDTCIRPLESLPKRNPLETFSSIDNNHHELKWLSRCYLLLLEQCIFINSMYGMRILLNSLSLLIDMVRFTNIAIRMMIGSQHTTYDSG</sequence>
<dbReference type="AlphaFoldDB" id="A0A1B3P5V5"/>
<organism evidence="1">
    <name type="scientific">Eogystia hippophaecolus</name>
    <name type="common">Moth</name>
    <name type="synonym">Holcocerus hippophaecolus</name>
    <dbReference type="NCBI Taxonomy" id="1206364"/>
    <lineage>
        <taxon>Eukaryota</taxon>
        <taxon>Metazoa</taxon>
        <taxon>Ecdysozoa</taxon>
        <taxon>Arthropoda</taxon>
        <taxon>Hexapoda</taxon>
        <taxon>Insecta</taxon>
        <taxon>Pterygota</taxon>
        <taxon>Neoptera</taxon>
        <taxon>Endopterygota</taxon>
        <taxon>Lepidoptera</taxon>
        <taxon>Glossata</taxon>
        <taxon>Ditrysia</taxon>
        <taxon>Cossoidea</taxon>
        <taxon>Cossidae</taxon>
        <taxon>Cossinae</taxon>
        <taxon>Eogystia</taxon>
    </lineage>
</organism>
<proteinExistence type="evidence at transcript level"/>